<keyword evidence="5" id="KW-1185">Reference proteome</keyword>
<organism evidence="4 5">
    <name type="scientific">Buddleja alternifolia</name>
    <dbReference type="NCBI Taxonomy" id="168488"/>
    <lineage>
        <taxon>Eukaryota</taxon>
        <taxon>Viridiplantae</taxon>
        <taxon>Streptophyta</taxon>
        <taxon>Embryophyta</taxon>
        <taxon>Tracheophyta</taxon>
        <taxon>Spermatophyta</taxon>
        <taxon>Magnoliopsida</taxon>
        <taxon>eudicotyledons</taxon>
        <taxon>Gunneridae</taxon>
        <taxon>Pentapetalae</taxon>
        <taxon>asterids</taxon>
        <taxon>lamiids</taxon>
        <taxon>Lamiales</taxon>
        <taxon>Scrophulariaceae</taxon>
        <taxon>Buddlejeae</taxon>
        <taxon>Buddleja</taxon>
    </lineage>
</organism>
<dbReference type="AlphaFoldDB" id="A0AAV6XL55"/>
<dbReference type="PANTHER" id="PTHR33142:SF40">
    <property type="entry name" value="CYCLIN-DEPENDENT PROTEIN KINASE INHIBITOR SMR6"/>
    <property type="match status" value="1"/>
</dbReference>
<feature type="region of interest" description="Disordered" evidence="3">
    <location>
        <begin position="111"/>
        <end position="136"/>
    </location>
</feature>
<gene>
    <name evidence="4" type="ORF">BUALT_Bualt05G0162700</name>
</gene>
<sequence length="163" mass="17988">MPLVDILVPIRRKKEGCHIMLLTWIADTTPTTYSVFDIAPAAEFDVVEELGVPELTENIFDLCKMGVSGKMDGGVMDTEKWVISGISVRSPLKPILAKTNEVEEEKECCTTPTSAGSRISTKMACPPAPKKRKSSSRCHYGGVREFFVPPDLETIFIRRVQGA</sequence>
<dbReference type="GO" id="GO:0004860">
    <property type="term" value="F:protein kinase inhibitor activity"/>
    <property type="evidence" value="ECO:0007669"/>
    <property type="project" value="UniProtKB-KW"/>
</dbReference>
<dbReference type="Proteomes" id="UP000826271">
    <property type="component" value="Unassembled WGS sequence"/>
</dbReference>
<dbReference type="InterPro" id="IPR040389">
    <property type="entry name" value="SMR"/>
</dbReference>
<proteinExistence type="predicted"/>
<feature type="compositionally biased region" description="Polar residues" evidence="3">
    <location>
        <begin position="111"/>
        <end position="120"/>
    </location>
</feature>
<evidence type="ECO:0000313" key="4">
    <source>
        <dbReference type="EMBL" id="KAG8383229.1"/>
    </source>
</evidence>
<evidence type="ECO:0000313" key="5">
    <source>
        <dbReference type="Proteomes" id="UP000826271"/>
    </source>
</evidence>
<evidence type="ECO:0000256" key="1">
    <source>
        <dbReference type="ARBA" id="ARBA00023013"/>
    </source>
</evidence>
<name>A0AAV6XL55_9LAMI</name>
<keyword evidence="2" id="KW-0131">Cell cycle</keyword>
<protein>
    <submittedName>
        <fullName evidence="4">Uncharacterized protein</fullName>
    </submittedName>
</protein>
<keyword evidence="1" id="KW-0649">Protein kinase inhibitor</keyword>
<dbReference type="PANTHER" id="PTHR33142">
    <property type="entry name" value="CYCLIN-DEPENDENT PROTEIN KINASE INHIBITOR SMR13"/>
    <property type="match status" value="1"/>
</dbReference>
<accession>A0AAV6XL55</accession>
<dbReference type="GO" id="GO:0032875">
    <property type="term" value="P:regulation of DNA endoreduplication"/>
    <property type="evidence" value="ECO:0007669"/>
    <property type="project" value="InterPro"/>
</dbReference>
<evidence type="ECO:0000256" key="2">
    <source>
        <dbReference type="ARBA" id="ARBA00023306"/>
    </source>
</evidence>
<comment type="caution">
    <text evidence="4">The sequence shown here is derived from an EMBL/GenBank/DDBJ whole genome shotgun (WGS) entry which is preliminary data.</text>
</comment>
<reference evidence="4" key="1">
    <citation type="submission" date="2019-10" db="EMBL/GenBank/DDBJ databases">
        <authorList>
            <person name="Zhang R."/>
            <person name="Pan Y."/>
            <person name="Wang J."/>
            <person name="Ma R."/>
            <person name="Yu S."/>
        </authorList>
    </citation>
    <scope>NUCLEOTIDE SEQUENCE</scope>
    <source>
        <strain evidence="4">LA-IB0</strain>
        <tissue evidence="4">Leaf</tissue>
    </source>
</reference>
<dbReference type="EMBL" id="WHWC01000005">
    <property type="protein sequence ID" value="KAG8383229.1"/>
    <property type="molecule type" value="Genomic_DNA"/>
</dbReference>
<evidence type="ECO:0000256" key="3">
    <source>
        <dbReference type="SAM" id="MobiDB-lite"/>
    </source>
</evidence>